<organism evidence="1 2">
    <name type="scientific">Natronomonas aquatica</name>
    <dbReference type="NCBI Taxonomy" id="2841590"/>
    <lineage>
        <taxon>Archaea</taxon>
        <taxon>Methanobacteriati</taxon>
        <taxon>Methanobacteriota</taxon>
        <taxon>Stenosarchaea group</taxon>
        <taxon>Halobacteria</taxon>
        <taxon>Halobacteriales</taxon>
        <taxon>Natronomonadaceae</taxon>
        <taxon>Natronomonas</taxon>
    </lineage>
</organism>
<dbReference type="Proteomes" id="UP001139494">
    <property type="component" value="Unassembled WGS sequence"/>
</dbReference>
<dbReference type="AlphaFoldDB" id="A0A9R1CVS4"/>
<evidence type="ECO:0000313" key="2">
    <source>
        <dbReference type="Proteomes" id="UP001139494"/>
    </source>
</evidence>
<comment type="caution">
    <text evidence="1">The sequence shown here is derived from an EMBL/GenBank/DDBJ whole genome shotgun (WGS) entry which is preliminary data.</text>
</comment>
<accession>A0A9R1CVS4</accession>
<gene>
    <name evidence="1" type="ORF">KM295_15435</name>
</gene>
<sequence length="176" mass="19709">MISDKDTPDEEYWVEVGGDGRKHPYAMHRTVNRNDVEVVNSVTDEDGNVKRWVIVRDGSYEVWVKVAEQDEYGYLLQPDEQVSAAVVDAITLKQAAICNGESVTVEEARALVDSGDPEQTPHALVALYYAAQADSDIPDEDVDQLRELMHEHTGHVDTSHKPTLRGILNDTFESRT</sequence>
<dbReference type="RefSeq" id="WP_256031029.1">
    <property type="nucleotide sequence ID" value="NZ_JAHLKM010000040.1"/>
</dbReference>
<name>A0A9R1CVS4_9EURY</name>
<protein>
    <submittedName>
        <fullName evidence="1">Uncharacterized protein</fullName>
    </submittedName>
</protein>
<reference evidence="1" key="1">
    <citation type="journal article" date="2023" name="Front. Microbiol.">
        <title>Genomic-based phylogenetic and metabolic analyses of the genus Natronomonas, and description of Natronomonas aquatica sp. nov.</title>
        <authorList>
            <person name="Garcia-Roldan A."/>
            <person name="Duran-Viseras A."/>
            <person name="de la Haba R.R."/>
            <person name="Corral P."/>
            <person name="Sanchez-Porro C."/>
            <person name="Ventosa A."/>
        </authorList>
    </citation>
    <scope>NUCLEOTIDE SEQUENCE</scope>
    <source>
        <strain evidence="1">F2-12</strain>
    </source>
</reference>
<keyword evidence="2" id="KW-1185">Reference proteome</keyword>
<evidence type="ECO:0000313" key="1">
    <source>
        <dbReference type="EMBL" id="MCQ4334847.1"/>
    </source>
</evidence>
<proteinExistence type="predicted"/>
<dbReference type="EMBL" id="JAHLKM010000040">
    <property type="protein sequence ID" value="MCQ4334847.1"/>
    <property type="molecule type" value="Genomic_DNA"/>
</dbReference>